<dbReference type="AlphaFoldDB" id="A0A5P2HEU4"/>
<evidence type="ECO:0000313" key="2">
    <source>
        <dbReference type="EMBL" id="QET06338.1"/>
    </source>
</evidence>
<dbReference type="Proteomes" id="UP000322822">
    <property type="component" value="Chromosome 2"/>
</dbReference>
<dbReference type="RefSeq" id="WP_150377056.1">
    <property type="nucleotide sequence ID" value="NZ_CP044067.1"/>
</dbReference>
<dbReference type="PANTHER" id="PTHR13707">
    <property type="entry name" value="KETOACID-COENZYME A TRANSFERASE"/>
    <property type="match status" value="1"/>
</dbReference>
<dbReference type="Pfam" id="PF01144">
    <property type="entry name" value="CoA_trans"/>
    <property type="match status" value="1"/>
</dbReference>
<dbReference type="PANTHER" id="PTHR13707:SF60">
    <property type="entry name" value="ACETATE COA-TRANSFERASE SUBUNIT ALPHA"/>
    <property type="match status" value="1"/>
</dbReference>
<dbReference type="EMBL" id="CP044067">
    <property type="protein sequence ID" value="QET06338.1"/>
    <property type="molecule type" value="Genomic_DNA"/>
</dbReference>
<proteinExistence type="predicted"/>
<gene>
    <name evidence="2" type="ORF">FOB72_31085</name>
</gene>
<protein>
    <submittedName>
        <fullName evidence="2">3-oxoacid CoA-transferase subunit A</fullName>
    </submittedName>
</protein>
<dbReference type="InterPro" id="IPR012792">
    <property type="entry name" value="3-oxoacid_CoA-transf_A"/>
</dbReference>
<evidence type="ECO:0000256" key="1">
    <source>
        <dbReference type="ARBA" id="ARBA00022679"/>
    </source>
</evidence>
<dbReference type="NCBIfam" id="TIGR02429">
    <property type="entry name" value="pcaI_scoA_fam"/>
    <property type="match status" value="1"/>
</dbReference>
<dbReference type="InterPro" id="IPR004165">
    <property type="entry name" value="CoA_trans_fam_I"/>
</dbReference>
<organism evidence="2 3">
    <name type="scientific">Cupriavidus pauculus</name>
    <dbReference type="NCBI Taxonomy" id="82633"/>
    <lineage>
        <taxon>Bacteria</taxon>
        <taxon>Pseudomonadati</taxon>
        <taxon>Pseudomonadota</taxon>
        <taxon>Betaproteobacteria</taxon>
        <taxon>Burkholderiales</taxon>
        <taxon>Burkholderiaceae</taxon>
        <taxon>Cupriavidus</taxon>
    </lineage>
</organism>
<accession>A0A5P2HEU4</accession>
<dbReference type="GO" id="GO:0008410">
    <property type="term" value="F:CoA-transferase activity"/>
    <property type="evidence" value="ECO:0007669"/>
    <property type="project" value="InterPro"/>
</dbReference>
<reference evidence="2 3" key="1">
    <citation type="submission" date="2019-09" db="EMBL/GenBank/DDBJ databases">
        <title>FDA dAtabase for Regulatory Grade micrObial Sequences (FDA-ARGOS): Supporting development and validation of Infectious Disease Dx tests.</title>
        <authorList>
            <person name="Sciortino C."/>
            <person name="Tallon L."/>
            <person name="Sadzewicz L."/>
            <person name="Vavikolanu K."/>
            <person name="Mehta A."/>
            <person name="Aluvathingal J."/>
            <person name="Nadendla S."/>
            <person name="Nandy P."/>
            <person name="Geyer C."/>
            <person name="Yan Y."/>
            <person name="Sichtig H."/>
        </authorList>
    </citation>
    <scope>NUCLEOTIDE SEQUENCE [LARGE SCALE GENOMIC DNA]</scope>
    <source>
        <strain evidence="2 3">FDAARGOS_664</strain>
    </source>
</reference>
<sequence length="221" mass="23561">MIDKFFESAMAAVADIHDGATVLVSGFGTSGQPIELLEALAEQGARDLTIVCNNGGTGETGLARLIRLGRVRRLLASYPRGAEAMAFEDAYAAGQIEFECVPQGTLAERLRAAGAGLGGFLTPTAYGTALAEGKETRVIDGVGYVFERPLHGDFALVKADRADRWGNLTYRKAGRNFGPPMCTAARTAIVQVRERVPLGTIDPEHVVTPGIFVKRVVRIDA</sequence>
<dbReference type="Gene3D" id="3.40.1080.10">
    <property type="entry name" value="Glutaconate Coenzyme A-transferase"/>
    <property type="match status" value="1"/>
</dbReference>
<keyword evidence="1 2" id="KW-0808">Transferase</keyword>
<dbReference type="InterPro" id="IPR037171">
    <property type="entry name" value="NagB/RpiA_transferase-like"/>
</dbReference>
<dbReference type="SMART" id="SM00882">
    <property type="entry name" value="CoA_trans"/>
    <property type="match status" value="1"/>
</dbReference>
<evidence type="ECO:0000313" key="3">
    <source>
        <dbReference type="Proteomes" id="UP000322822"/>
    </source>
</evidence>
<name>A0A5P2HEU4_9BURK</name>
<dbReference type="OrthoDB" id="9777193at2"/>
<dbReference type="SUPFAM" id="SSF100950">
    <property type="entry name" value="NagB/RpiA/CoA transferase-like"/>
    <property type="match status" value="1"/>
</dbReference>